<dbReference type="EMBL" id="JACHHQ010000001">
    <property type="protein sequence ID" value="MBB5198297.1"/>
    <property type="molecule type" value="Genomic_DNA"/>
</dbReference>
<organism evidence="1 2">
    <name type="scientific">Glaciimonas immobilis</name>
    <dbReference type="NCBI Taxonomy" id="728004"/>
    <lineage>
        <taxon>Bacteria</taxon>
        <taxon>Pseudomonadati</taxon>
        <taxon>Pseudomonadota</taxon>
        <taxon>Betaproteobacteria</taxon>
        <taxon>Burkholderiales</taxon>
        <taxon>Oxalobacteraceae</taxon>
        <taxon>Glaciimonas</taxon>
    </lineage>
</organism>
<gene>
    <name evidence="1" type="ORF">HNR39_000107</name>
</gene>
<evidence type="ECO:0000313" key="1">
    <source>
        <dbReference type="EMBL" id="MBB5198297.1"/>
    </source>
</evidence>
<evidence type="ECO:0000313" key="2">
    <source>
        <dbReference type="Proteomes" id="UP000571084"/>
    </source>
</evidence>
<accession>A0A840RJC9</accession>
<protein>
    <submittedName>
        <fullName evidence="1">Uncharacterized protein</fullName>
    </submittedName>
</protein>
<dbReference type="AlphaFoldDB" id="A0A840RJC9"/>
<proteinExistence type="predicted"/>
<comment type="caution">
    <text evidence="1">The sequence shown here is derived from an EMBL/GenBank/DDBJ whole genome shotgun (WGS) entry which is preliminary data.</text>
</comment>
<sequence>MNQYLVGLSDKLTEALPHNMQFYSVDAVSEQQARELFLAKVRTDITGEDFGLIILNRDSIKSI</sequence>
<dbReference type="Proteomes" id="UP000571084">
    <property type="component" value="Unassembled WGS sequence"/>
</dbReference>
<keyword evidence="2" id="KW-1185">Reference proteome</keyword>
<reference evidence="1 2" key="1">
    <citation type="submission" date="2020-08" db="EMBL/GenBank/DDBJ databases">
        <title>Genomic Encyclopedia of Type Strains, Phase IV (KMG-IV): sequencing the most valuable type-strain genomes for metagenomic binning, comparative biology and taxonomic classification.</title>
        <authorList>
            <person name="Goeker M."/>
        </authorList>
    </citation>
    <scope>NUCLEOTIDE SEQUENCE [LARGE SCALE GENOMIC DNA]</scope>
    <source>
        <strain evidence="1 2">DSM 23240</strain>
    </source>
</reference>
<name>A0A840RJC9_9BURK</name>